<evidence type="ECO:0000259" key="5">
    <source>
        <dbReference type="Pfam" id="PF22780"/>
    </source>
</evidence>
<dbReference type="InterPro" id="IPR022460">
    <property type="entry name" value="Flavoprotein_PP4765"/>
</dbReference>
<dbReference type="Gene3D" id="1.10.8.260">
    <property type="entry name" value="HI0933 insert domain-like"/>
    <property type="match status" value="1"/>
</dbReference>
<organism evidence="6 7">
    <name type="scientific">Spongiibacter thalassae</name>
    <dbReference type="NCBI Taxonomy" id="2721624"/>
    <lineage>
        <taxon>Bacteria</taxon>
        <taxon>Pseudomonadati</taxon>
        <taxon>Pseudomonadota</taxon>
        <taxon>Gammaproteobacteria</taxon>
        <taxon>Cellvibrionales</taxon>
        <taxon>Spongiibacteraceae</taxon>
        <taxon>Spongiibacter</taxon>
    </lineage>
</organism>
<keyword evidence="2" id="KW-0285">Flavoprotein</keyword>
<accession>A0ABX1GBD2</accession>
<evidence type="ECO:0000259" key="4">
    <source>
        <dbReference type="Pfam" id="PF03486"/>
    </source>
</evidence>
<name>A0ABX1GBD2_9GAMM</name>
<dbReference type="SUPFAM" id="SSF51905">
    <property type="entry name" value="FAD/NAD(P)-binding domain"/>
    <property type="match status" value="1"/>
</dbReference>
<dbReference type="Pfam" id="PF22780">
    <property type="entry name" value="HI0933_like_1st"/>
    <property type="match status" value="1"/>
</dbReference>
<reference evidence="6 7" key="1">
    <citation type="submission" date="2020-04" db="EMBL/GenBank/DDBJ databases">
        <authorList>
            <person name="Yoon J."/>
        </authorList>
    </citation>
    <scope>NUCLEOTIDE SEQUENCE [LARGE SCALE GENOMIC DNA]</scope>
    <source>
        <strain evidence="6 7">KMU-166</strain>
    </source>
</reference>
<dbReference type="PANTHER" id="PTHR42887:SF1">
    <property type="entry name" value="BLR3961 PROTEIN"/>
    <property type="match status" value="1"/>
</dbReference>
<dbReference type="InterPro" id="IPR057661">
    <property type="entry name" value="RsdA/BaiN/AoA(So)_Rossmann"/>
</dbReference>
<proteinExistence type="predicted"/>
<dbReference type="Proteomes" id="UP000765845">
    <property type="component" value="Unassembled WGS sequence"/>
</dbReference>
<dbReference type="InterPro" id="IPR055178">
    <property type="entry name" value="RsdA/BaiN/AoA(So)-like_dom"/>
</dbReference>
<dbReference type="NCBIfam" id="TIGR03862">
    <property type="entry name" value="flavo_PP4765"/>
    <property type="match status" value="1"/>
</dbReference>
<evidence type="ECO:0000256" key="3">
    <source>
        <dbReference type="ARBA" id="ARBA00022827"/>
    </source>
</evidence>
<protein>
    <submittedName>
        <fullName evidence="6">TIGR03862 family flavoprotein</fullName>
    </submittedName>
</protein>
<evidence type="ECO:0000256" key="2">
    <source>
        <dbReference type="ARBA" id="ARBA00022630"/>
    </source>
</evidence>
<evidence type="ECO:0000256" key="1">
    <source>
        <dbReference type="ARBA" id="ARBA00001974"/>
    </source>
</evidence>
<dbReference type="PANTHER" id="PTHR42887">
    <property type="entry name" value="OS12G0638800 PROTEIN"/>
    <property type="match status" value="1"/>
</dbReference>
<dbReference type="NCBIfam" id="TIGR00275">
    <property type="entry name" value="aminoacetone oxidase family FAD-binding enzyme"/>
    <property type="match status" value="1"/>
</dbReference>
<keyword evidence="7" id="KW-1185">Reference proteome</keyword>
<comment type="caution">
    <text evidence="6">The sequence shown here is derived from an EMBL/GenBank/DDBJ whole genome shotgun (WGS) entry which is preliminary data.</text>
</comment>
<keyword evidence="3" id="KW-0274">FAD</keyword>
<dbReference type="Gene3D" id="2.40.30.10">
    <property type="entry name" value="Translation factors"/>
    <property type="match status" value="1"/>
</dbReference>
<dbReference type="Pfam" id="PF03486">
    <property type="entry name" value="HI0933_like"/>
    <property type="match status" value="1"/>
</dbReference>
<comment type="cofactor">
    <cofactor evidence="1">
        <name>FAD</name>
        <dbReference type="ChEBI" id="CHEBI:57692"/>
    </cofactor>
</comment>
<evidence type="ECO:0000313" key="7">
    <source>
        <dbReference type="Proteomes" id="UP000765845"/>
    </source>
</evidence>
<dbReference type="Gene3D" id="3.50.50.60">
    <property type="entry name" value="FAD/NAD(P)-binding domain"/>
    <property type="match status" value="1"/>
</dbReference>
<dbReference type="InterPro" id="IPR023166">
    <property type="entry name" value="BaiN-like_dom_sf"/>
</dbReference>
<evidence type="ECO:0000313" key="6">
    <source>
        <dbReference type="EMBL" id="NKI16231.1"/>
    </source>
</evidence>
<dbReference type="EMBL" id="JAAWWK010000001">
    <property type="protein sequence ID" value="NKI16231.1"/>
    <property type="molecule type" value="Genomic_DNA"/>
</dbReference>
<sequence>MAAEQLAGAGVKVAVYDAMPSLGRKFLRAGIGGLNITHSEDQQRFLSRFGERQGELEPLLARFDSAALQQWCETLGVTTFVGSSGRVFPLEKKAAPLLRRWLARLRATNVSFYPRHRMVGWNDNGDCVFDHRGQQIATRADVTVFATGGSSWSALGSDGQWLSLFERRAIACAPFKPSNCGFNYSWPEPLMAEHYGRPLKNIGLSVEGDGEHRQREVKQGDALISHYGIEGSLVYTVSAAIRDQIDAGGAATVYWDLLPGSSSEKINAVFSGRKAGESVSNTLRKLGIKGAKAALLKSLSSKAQMQDTASLAALLKRLPQTLTSYRPIDEAISTAGGVCFSAVDDHLMIRSAPGYFCAGEMLDWEAPTGGYLLTACYATGYVAGCGAVAYLTDSAAAKGRA</sequence>
<feature type="domain" description="RsdA/BaiN/AoA(So)-like Rossmann fold-like" evidence="4">
    <location>
        <begin position="1"/>
        <end position="384"/>
    </location>
</feature>
<feature type="domain" description="RsdA/BaiN/AoA(So)-like insert" evidence="5">
    <location>
        <begin position="176"/>
        <end position="333"/>
    </location>
</feature>
<gene>
    <name evidence="6" type="ORF">HCU74_02240</name>
</gene>
<dbReference type="InterPro" id="IPR004792">
    <property type="entry name" value="BaiN-like"/>
</dbReference>
<dbReference type="InterPro" id="IPR036188">
    <property type="entry name" value="FAD/NAD-bd_sf"/>
</dbReference>
<dbReference type="SUPFAM" id="SSF160996">
    <property type="entry name" value="HI0933 insert domain-like"/>
    <property type="match status" value="1"/>
</dbReference>